<sequence length="122" mass="13880">MDAKDAYMNFPGMTSQELTMLQRATAGLTAEQEAYFLNIYATKRKNPEDIKMYCIASILVPGLHRLMLGQTTWAIMYFFTGGFFFVMTVMDLINYEQLTIDHNEDVAYEAFAITQNSFSAAV</sequence>
<name>A0A929KYK9_9SPHI</name>
<keyword evidence="8" id="KW-1185">Reference proteome</keyword>
<dbReference type="InterPro" id="IPR007829">
    <property type="entry name" value="TM2"/>
</dbReference>
<evidence type="ECO:0000256" key="2">
    <source>
        <dbReference type="ARBA" id="ARBA00022692"/>
    </source>
</evidence>
<accession>A0A929KYK9</accession>
<evidence type="ECO:0000313" key="7">
    <source>
        <dbReference type="EMBL" id="MBE9662920.1"/>
    </source>
</evidence>
<comment type="caution">
    <text evidence="7">The sequence shown here is derived from an EMBL/GenBank/DDBJ whole genome shotgun (WGS) entry which is preliminary data.</text>
</comment>
<feature type="domain" description="TM2" evidence="6">
    <location>
        <begin position="53"/>
        <end position="93"/>
    </location>
</feature>
<reference evidence="7" key="1">
    <citation type="submission" date="2020-10" db="EMBL/GenBank/DDBJ databases">
        <title>Mucilaginibacter mali sp. nov., isolated from rhizosphere soil of apple orchard.</title>
        <authorList>
            <person name="Lee J.-S."/>
            <person name="Kim H.S."/>
            <person name="Kim J.-S."/>
        </authorList>
    </citation>
    <scope>NUCLEOTIDE SEQUENCE</scope>
    <source>
        <strain evidence="7">KCTC 22746</strain>
    </source>
</reference>
<evidence type="ECO:0000256" key="3">
    <source>
        <dbReference type="ARBA" id="ARBA00022989"/>
    </source>
</evidence>
<dbReference type="Proteomes" id="UP000622475">
    <property type="component" value="Unassembled WGS sequence"/>
</dbReference>
<dbReference type="AlphaFoldDB" id="A0A929KYK9"/>
<evidence type="ECO:0000256" key="4">
    <source>
        <dbReference type="ARBA" id="ARBA00023136"/>
    </source>
</evidence>
<organism evidence="7 8">
    <name type="scientific">Mucilaginibacter myungsuensis</name>
    <dbReference type="NCBI Taxonomy" id="649104"/>
    <lineage>
        <taxon>Bacteria</taxon>
        <taxon>Pseudomonadati</taxon>
        <taxon>Bacteroidota</taxon>
        <taxon>Sphingobacteriia</taxon>
        <taxon>Sphingobacteriales</taxon>
        <taxon>Sphingobacteriaceae</taxon>
        <taxon>Mucilaginibacter</taxon>
    </lineage>
</organism>
<gene>
    <name evidence="7" type="ORF">IRJ16_13585</name>
</gene>
<dbReference type="GO" id="GO:0016020">
    <property type="term" value="C:membrane"/>
    <property type="evidence" value="ECO:0007669"/>
    <property type="project" value="UniProtKB-SubCell"/>
</dbReference>
<keyword evidence="4 5" id="KW-0472">Membrane</keyword>
<evidence type="ECO:0000256" key="5">
    <source>
        <dbReference type="SAM" id="Phobius"/>
    </source>
</evidence>
<dbReference type="EMBL" id="JADFFL010000005">
    <property type="protein sequence ID" value="MBE9662920.1"/>
    <property type="molecule type" value="Genomic_DNA"/>
</dbReference>
<dbReference type="Pfam" id="PF05154">
    <property type="entry name" value="TM2"/>
    <property type="match status" value="1"/>
</dbReference>
<protein>
    <submittedName>
        <fullName evidence="7">TM2 domain-containing protein</fullName>
    </submittedName>
</protein>
<keyword evidence="3 5" id="KW-1133">Transmembrane helix</keyword>
<feature type="transmembrane region" description="Helical" evidence="5">
    <location>
        <begin position="74"/>
        <end position="93"/>
    </location>
</feature>
<comment type="subcellular location">
    <subcellularLocation>
        <location evidence="1">Membrane</location>
        <topology evidence="1">Multi-pass membrane protein</topology>
    </subcellularLocation>
</comment>
<evidence type="ECO:0000313" key="8">
    <source>
        <dbReference type="Proteomes" id="UP000622475"/>
    </source>
</evidence>
<proteinExistence type="predicted"/>
<dbReference type="RefSeq" id="WP_194112160.1">
    <property type="nucleotide sequence ID" value="NZ_JADFFL010000005.1"/>
</dbReference>
<evidence type="ECO:0000259" key="6">
    <source>
        <dbReference type="Pfam" id="PF05154"/>
    </source>
</evidence>
<evidence type="ECO:0000256" key="1">
    <source>
        <dbReference type="ARBA" id="ARBA00004141"/>
    </source>
</evidence>
<keyword evidence="2 5" id="KW-0812">Transmembrane</keyword>